<organism evidence="6 7">
    <name type="scientific">Brevibacterium ravenspurgense</name>
    <dbReference type="NCBI Taxonomy" id="479117"/>
    <lineage>
        <taxon>Bacteria</taxon>
        <taxon>Bacillati</taxon>
        <taxon>Actinomycetota</taxon>
        <taxon>Actinomycetes</taxon>
        <taxon>Micrococcales</taxon>
        <taxon>Brevibacteriaceae</taxon>
        <taxon>Brevibacterium</taxon>
    </lineage>
</organism>
<keyword evidence="3 6" id="KW-0808">Transferase</keyword>
<dbReference type="Proteomes" id="UP000243589">
    <property type="component" value="Unassembled WGS sequence"/>
</dbReference>
<evidence type="ECO:0000313" key="7">
    <source>
        <dbReference type="Proteomes" id="UP000243589"/>
    </source>
</evidence>
<dbReference type="EMBL" id="LQQC01000006">
    <property type="protein sequence ID" value="KXZ59142.1"/>
    <property type="molecule type" value="Genomic_DNA"/>
</dbReference>
<dbReference type="Pfam" id="PF00534">
    <property type="entry name" value="Glycos_transf_1"/>
    <property type="match status" value="1"/>
</dbReference>
<keyword evidence="2 6" id="KW-0328">Glycosyltransferase</keyword>
<accession>A0A150HAK3</accession>
<dbReference type="AlphaFoldDB" id="A0A150HAK3"/>
<evidence type="ECO:0000259" key="4">
    <source>
        <dbReference type="Pfam" id="PF00534"/>
    </source>
</evidence>
<reference evidence="6 7" key="1">
    <citation type="submission" date="2016-01" db="EMBL/GenBank/DDBJ databases">
        <title>Use of Whole Genome Sequencing to ascertain that Brevibacterium massiliense (Roux, Raoult 2009) is a later heterotypic synonym of Brevibacterium ravenspurgense (Mages 2008).</title>
        <authorList>
            <person name="Bernier A.-M."/>
            <person name="Burdz T."/>
            <person name="Huynh C."/>
            <person name="Pachecho A.L."/>
            <person name="Wiebe D."/>
            <person name="Bonner C."/>
            <person name="Bernard K."/>
        </authorList>
    </citation>
    <scope>NUCLEOTIDE SEQUENCE [LARGE SCALE GENOMIC DNA]</scope>
    <source>
        <strain evidence="6 7">CCUG56047</strain>
    </source>
</reference>
<evidence type="ECO:0000256" key="3">
    <source>
        <dbReference type="ARBA" id="ARBA00022679"/>
    </source>
</evidence>
<dbReference type="GO" id="GO:0016758">
    <property type="term" value="F:hexosyltransferase activity"/>
    <property type="evidence" value="ECO:0007669"/>
    <property type="project" value="TreeGrafter"/>
</dbReference>
<comment type="caution">
    <text evidence="6">The sequence shown here is derived from an EMBL/GenBank/DDBJ whole genome shotgun (WGS) entry which is preliminary data.</text>
</comment>
<dbReference type="InterPro" id="IPR028098">
    <property type="entry name" value="Glyco_trans_4-like_N"/>
</dbReference>
<dbReference type="InterPro" id="IPR001296">
    <property type="entry name" value="Glyco_trans_1"/>
</dbReference>
<feature type="domain" description="Glycosyl transferase family 1" evidence="4">
    <location>
        <begin position="217"/>
        <end position="382"/>
    </location>
</feature>
<feature type="domain" description="Glycosyltransferase subfamily 4-like N-terminal" evidence="5">
    <location>
        <begin position="28"/>
        <end position="196"/>
    </location>
</feature>
<gene>
    <name evidence="6" type="primary">mshA_1</name>
    <name evidence="6" type="ORF">Bravens_00525</name>
</gene>
<dbReference type="PATRIC" id="fig|479117.4.peg.526"/>
<dbReference type="RefSeq" id="WP_062020062.1">
    <property type="nucleotide sequence ID" value="NZ_LQQC01000006.1"/>
</dbReference>
<proteinExistence type="predicted"/>
<dbReference type="Pfam" id="PF13579">
    <property type="entry name" value="Glyco_trans_4_4"/>
    <property type="match status" value="1"/>
</dbReference>
<keyword evidence="7" id="KW-1185">Reference proteome</keyword>
<evidence type="ECO:0000313" key="6">
    <source>
        <dbReference type="EMBL" id="KXZ59142.1"/>
    </source>
</evidence>
<protein>
    <recommendedName>
        <fullName evidence="1">D-inositol 3-phosphate glycosyltransferase</fullName>
    </recommendedName>
</protein>
<dbReference type="Gene3D" id="3.40.50.2000">
    <property type="entry name" value="Glycogen Phosphorylase B"/>
    <property type="match status" value="2"/>
</dbReference>
<evidence type="ECO:0000256" key="1">
    <source>
        <dbReference type="ARBA" id="ARBA00021292"/>
    </source>
</evidence>
<dbReference type="PANTHER" id="PTHR45947">
    <property type="entry name" value="SULFOQUINOVOSYL TRANSFERASE SQD2"/>
    <property type="match status" value="1"/>
</dbReference>
<dbReference type="SUPFAM" id="SSF53756">
    <property type="entry name" value="UDP-Glycosyltransferase/glycogen phosphorylase"/>
    <property type="match status" value="1"/>
</dbReference>
<dbReference type="PANTHER" id="PTHR45947:SF3">
    <property type="entry name" value="SULFOQUINOVOSYL TRANSFERASE SQD2"/>
    <property type="match status" value="1"/>
</dbReference>
<dbReference type="InterPro" id="IPR050194">
    <property type="entry name" value="Glycosyltransferase_grp1"/>
</dbReference>
<dbReference type="GO" id="GO:1901137">
    <property type="term" value="P:carbohydrate derivative biosynthetic process"/>
    <property type="evidence" value="ECO:0007669"/>
    <property type="project" value="UniProtKB-ARBA"/>
</dbReference>
<evidence type="ECO:0000256" key="2">
    <source>
        <dbReference type="ARBA" id="ARBA00022676"/>
    </source>
</evidence>
<evidence type="ECO:0000259" key="5">
    <source>
        <dbReference type="Pfam" id="PF13579"/>
    </source>
</evidence>
<sequence>MPNSSARRLALISLHTSPAAQPGAGDAGGLNVYALNVAREIAAAGHTVDIFTADPQLQSGGQQAPRELGPGIRAHLLETRAQTKEELAADIDILARQLSEHPDYRAADCVWAHYWISADAALRAKPHKPTAVSFHTMAAVKERDFPGHSEPAQRLEAERRIAQTADTIVANTPAEAEDAQDLLGAKADRVLTAPPGVRADIFTPGDQAEARSRVGVDADLLVLGVGRMQRVKGTDLAIETLASLRALRPDLASRTRMVQLGAASGGAHDSVYTELAERLGAAEVLEIREPVPAEELADWYRAADVVIVPSRSESFGFVAAEASAAGRAVLASRVGGLEVIVDSGATGILLAKRDHRLWAEELARLLDDAGLRDRLGRAAHKRAQRFTWQACAEKVMEALTVAGAGGKPAGRNE</sequence>
<name>A0A150HAK3_9MICO</name>